<comment type="caution">
    <text evidence="2">The sequence shown here is derived from an EMBL/GenBank/DDBJ whole genome shotgun (WGS) entry which is preliminary data.</text>
</comment>
<feature type="transmembrane region" description="Helical" evidence="1">
    <location>
        <begin position="6"/>
        <end position="26"/>
    </location>
</feature>
<reference evidence="2" key="1">
    <citation type="journal article" date="2014" name="Front. Microbiol.">
        <title>High frequency of phylogenetically diverse reductive dehalogenase-homologous genes in deep subseafloor sedimentary metagenomes.</title>
        <authorList>
            <person name="Kawai M."/>
            <person name="Futagami T."/>
            <person name="Toyoda A."/>
            <person name="Takaki Y."/>
            <person name="Nishi S."/>
            <person name="Hori S."/>
            <person name="Arai W."/>
            <person name="Tsubouchi T."/>
            <person name="Morono Y."/>
            <person name="Uchiyama I."/>
            <person name="Ito T."/>
            <person name="Fujiyama A."/>
            <person name="Inagaki F."/>
            <person name="Takami H."/>
        </authorList>
    </citation>
    <scope>NUCLEOTIDE SEQUENCE</scope>
    <source>
        <strain evidence="2">Expedition CK06-06</strain>
    </source>
</reference>
<dbReference type="EMBL" id="BARS01000708">
    <property type="protein sequence ID" value="GAF81452.1"/>
    <property type="molecule type" value="Genomic_DNA"/>
</dbReference>
<name>X0SZX2_9ZZZZ</name>
<gene>
    <name evidence="2" type="ORF">S01H1_01604</name>
</gene>
<keyword evidence="1" id="KW-1133">Transmembrane helix</keyword>
<keyword evidence="1" id="KW-0472">Membrane</keyword>
<evidence type="ECO:0000313" key="2">
    <source>
        <dbReference type="EMBL" id="GAF81452.1"/>
    </source>
</evidence>
<proteinExistence type="predicted"/>
<organism evidence="2">
    <name type="scientific">marine sediment metagenome</name>
    <dbReference type="NCBI Taxonomy" id="412755"/>
    <lineage>
        <taxon>unclassified sequences</taxon>
        <taxon>metagenomes</taxon>
        <taxon>ecological metagenomes</taxon>
    </lineage>
</organism>
<evidence type="ECO:0000256" key="1">
    <source>
        <dbReference type="SAM" id="Phobius"/>
    </source>
</evidence>
<sequence>MENLVNLGVFLAGLGVFFVGIAFLYWGSLYEKKIKLLEQKKEK</sequence>
<keyword evidence="1" id="KW-0812">Transmembrane</keyword>
<accession>X0SZX2</accession>
<dbReference type="AlphaFoldDB" id="X0SZX2"/>
<protein>
    <submittedName>
        <fullName evidence="2">Uncharacterized protein</fullName>
    </submittedName>
</protein>